<dbReference type="PANTHER" id="PTHR42850:SF4">
    <property type="entry name" value="ZINC-DEPENDENT ENDOPOLYPHOSPHATASE"/>
    <property type="match status" value="1"/>
</dbReference>
<feature type="domain" description="Calcineurin-like phosphoesterase" evidence="1">
    <location>
        <begin position="1"/>
        <end position="124"/>
    </location>
</feature>
<dbReference type="Gene3D" id="3.60.21.10">
    <property type="match status" value="1"/>
</dbReference>
<dbReference type="InterPro" id="IPR029052">
    <property type="entry name" value="Metallo-depent_PP-like"/>
</dbReference>
<dbReference type="STRING" id="1237149.C900_04913"/>
<dbReference type="PANTHER" id="PTHR42850">
    <property type="entry name" value="METALLOPHOSPHOESTERASE"/>
    <property type="match status" value="1"/>
</dbReference>
<dbReference type="InterPro" id="IPR050126">
    <property type="entry name" value="Ap4A_hydrolase"/>
</dbReference>
<reference evidence="2 3" key="1">
    <citation type="submission" date="2012-12" db="EMBL/GenBank/DDBJ databases">
        <title>Genome assembly of Fulvivirga imtechensis AK7.</title>
        <authorList>
            <person name="Nupur N."/>
            <person name="Khatri I."/>
            <person name="Kumar R."/>
            <person name="Subramanian S."/>
            <person name="Pinnaka A."/>
        </authorList>
    </citation>
    <scope>NUCLEOTIDE SEQUENCE [LARGE SCALE GENOMIC DNA]</scope>
    <source>
        <strain evidence="2 3">AK7</strain>
    </source>
</reference>
<comment type="caution">
    <text evidence="2">The sequence shown here is derived from an EMBL/GenBank/DDBJ whole genome shotgun (WGS) entry which is preliminary data.</text>
</comment>
<dbReference type="Pfam" id="PF00149">
    <property type="entry name" value="Metallophos"/>
    <property type="match status" value="1"/>
</dbReference>
<evidence type="ECO:0000313" key="2">
    <source>
        <dbReference type="EMBL" id="ELR69525.1"/>
    </source>
</evidence>
<dbReference type="Proteomes" id="UP000011135">
    <property type="component" value="Unassembled WGS sequence"/>
</dbReference>
<dbReference type="RefSeq" id="WP_009582067.1">
    <property type="nucleotide sequence ID" value="NZ_AMZN01000071.1"/>
</dbReference>
<sequence length="228" mass="26169">MRQFVIGDIHGACKALIQCLERSGFDYEHDQLICLGDVCDGWPETNQAIEELLKIQNLVFILGNHDLWALEWATGGEAKNIWLSQGGDATIRSYPDGMPDSHIRLLKEAHYYFDDRKRLFVHAGIDPEVPIEIQSADIFLWDRSLFRRAIANMHEKRECCITGYNEVYIGHTPIHHYQMTPMKCCEIWLMDTGAGWEGVLSMMDINTKEVFISDIVMDMYPKGSGRVK</sequence>
<dbReference type="eggNOG" id="COG0639">
    <property type="taxonomic scope" value="Bacteria"/>
</dbReference>
<name>L8JL41_9BACT</name>
<dbReference type="InterPro" id="IPR004843">
    <property type="entry name" value="Calcineurin-like_PHP"/>
</dbReference>
<evidence type="ECO:0000259" key="1">
    <source>
        <dbReference type="Pfam" id="PF00149"/>
    </source>
</evidence>
<organism evidence="2 3">
    <name type="scientific">Fulvivirga imtechensis AK7</name>
    <dbReference type="NCBI Taxonomy" id="1237149"/>
    <lineage>
        <taxon>Bacteria</taxon>
        <taxon>Pseudomonadati</taxon>
        <taxon>Bacteroidota</taxon>
        <taxon>Cytophagia</taxon>
        <taxon>Cytophagales</taxon>
        <taxon>Fulvivirgaceae</taxon>
        <taxon>Fulvivirga</taxon>
    </lineage>
</organism>
<gene>
    <name evidence="2" type="ORF">C900_04913</name>
</gene>
<dbReference type="GO" id="GO:0110154">
    <property type="term" value="P:RNA decapping"/>
    <property type="evidence" value="ECO:0007669"/>
    <property type="project" value="TreeGrafter"/>
</dbReference>
<accession>L8JL41</accession>
<proteinExistence type="predicted"/>
<evidence type="ECO:0000313" key="3">
    <source>
        <dbReference type="Proteomes" id="UP000011135"/>
    </source>
</evidence>
<dbReference type="EMBL" id="AMZN01000071">
    <property type="protein sequence ID" value="ELR69525.1"/>
    <property type="molecule type" value="Genomic_DNA"/>
</dbReference>
<dbReference type="GO" id="GO:0016791">
    <property type="term" value="F:phosphatase activity"/>
    <property type="evidence" value="ECO:0007669"/>
    <property type="project" value="TreeGrafter"/>
</dbReference>
<dbReference type="GO" id="GO:0008803">
    <property type="term" value="F:bis(5'-nucleosyl)-tetraphosphatase (symmetrical) activity"/>
    <property type="evidence" value="ECO:0007669"/>
    <property type="project" value="TreeGrafter"/>
</dbReference>
<dbReference type="OrthoDB" id="9808081at2"/>
<keyword evidence="3" id="KW-1185">Reference proteome</keyword>
<dbReference type="AlphaFoldDB" id="L8JL41"/>
<dbReference type="SUPFAM" id="SSF56300">
    <property type="entry name" value="Metallo-dependent phosphatases"/>
    <property type="match status" value="1"/>
</dbReference>
<dbReference type="GO" id="GO:0005737">
    <property type="term" value="C:cytoplasm"/>
    <property type="evidence" value="ECO:0007669"/>
    <property type="project" value="TreeGrafter"/>
</dbReference>
<protein>
    <submittedName>
        <fullName evidence="2">Serine/threonine protein phosphatase</fullName>
    </submittedName>
</protein>